<evidence type="ECO:0000256" key="1">
    <source>
        <dbReference type="ARBA" id="ARBA00009990"/>
    </source>
</evidence>
<dbReference type="GO" id="GO:0015031">
    <property type="term" value="P:protein transport"/>
    <property type="evidence" value="ECO:0007669"/>
    <property type="project" value="InterPro"/>
</dbReference>
<dbReference type="SUPFAM" id="SSF54611">
    <property type="entry name" value="SecB-like"/>
    <property type="match status" value="1"/>
</dbReference>
<dbReference type="RefSeq" id="WP_035368577.1">
    <property type="nucleotide sequence ID" value="NZ_LR215050.1"/>
</dbReference>
<organism evidence="2 3">
    <name type="scientific">Acholeplasma hippikon</name>
    <dbReference type="NCBI Taxonomy" id="264636"/>
    <lineage>
        <taxon>Bacteria</taxon>
        <taxon>Bacillati</taxon>
        <taxon>Mycoplasmatota</taxon>
        <taxon>Mollicutes</taxon>
        <taxon>Acholeplasmatales</taxon>
        <taxon>Acholeplasmataceae</taxon>
        <taxon>Acholeplasma</taxon>
    </lineage>
</organism>
<proteinExistence type="inferred from homology"/>
<dbReference type="GO" id="GO:0051262">
    <property type="term" value="P:protein tetramerization"/>
    <property type="evidence" value="ECO:0007669"/>
    <property type="project" value="InterPro"/>
</dbReference>
<dbReference type="STRING" id="1408416.GCA_000702765_00398"/>
<keyword evidence="3" id="KW-1185">Reference proteome</keyword>
<dbReference type="KEGG" id="ahk:NCTC10172_00961"/>
<evidence type="ECO:0000313" key="3">
    <source>
        <dbReference type="Proteomes" id="UP000290909"/>
    </source>
</evidence>
<dbReference type="GO" id="GO:0051082">
    <property type="term" value="F:unfolded protein binding"/>
    <property type="evidence" value="ECO:0007669"/>
    <property type="project" value="InterPro"/>
</dbReference>
<dbReference type="Pfam" id="PF02556">
    <property type="entry name" value="SecB"/>
    <property type="match status" value="1"/>
</dbReference>
<dbReference type="Gene3D" id="3.10.420.10">
    <property type="entry name" value="SecB-like"/>
    <property type="match status" value="1"/>
</dbReference>
<dbReference type="Proteomes" id="UP000290909">
    <property type="component" value="Chromosome"/>
</dbReference>
<dbReference type="AlphaFoldDB" id="A0A449BKG3"/>
<comment type="similarity">
    <text evidence="1">Belongs to the SecB family.</text>
</comment>
<dbReference type="InterPro" id="IPR035958">
    <property type="entry name" value="SecB-like_sf"/>
</dbReference>
<protein>
    <submittedName>
        <fullName evidence="2">Preprotein translocase subunit SecB</fullName>
    </submittedName>
</protein>
<dbReference type="EMBL" id="LR215050">
    <property type="protein sequence ID" value="VEU82934.1"/>
    <property type="molecule type" value="Genomic_DNA"/>
</dbReference>
<dbReference type="InterPro" id="IPR003708">
    <property type="entry name" value="SecB"/>
</dbReference>
<reference evidence="2 3" key="1">
    <citation type="submission" date="2019-01" db="EMBL/GenBank/DDBJ databases">
        <authorList>
            <consortium name="Pathogen Informatics"/>
        </authorList>
    </citation>
    <scope>NUCLEOTIDE SEQUENCE [LARGE SCALE GENOMIC DNA]</scope>
    <source>
        <strain evidence="2 3">NCTC10172</strain>
    </source>
</reference>
<gene>
    <name evidence="2" type="ORF">NCTC10172_00961</name>
</gene>
<accession>A0A449BKG3</accession>
<evidence type="ECO:0000313" key="2">
    <source>
        <dbReference type="EMBL" id="VEU82934.1"/>
    </source>
</evidence>
<name>A0A449BKG3_9MOLU</name>
<sequence length="126" mass="14289">MRVLNTIIKTNKVTIVNNNLNGNFQLFPVFTKQIVKLEDSVYEITLNFSVEHSIEKPFPLNMQASMSGIFSFEKGTPESEMENFMNLPAIQIVFPHLRSLVSSVTASCYVQPLLLPLVDPRLFINV</sequence>